<gene>
    <name evidence="1" type="ordered locus">Bphy_1918</name>
</gene>
<evidence type="ECO:0000313" key="1">
    <source>
        <dbReference type="EMBL" id="ACC71097.1"/>
    </source>
</evidence>
<dbReference type="eggNOG" id="ENOG5031DR1">
    <property type="taxonomic scope" value="Bacteria"/>
</dbReference>
<evidence type="ECO:0000313" key="2">
    <source>
        <dbReference type="Proteomes" id="UP000001192"/>
    </source>
</evidence>
<dbReference type="EMBL" id="CP001043">
    <property type="protein sequence ID" value="ACC71097.1"/>
    <property type="molecule type" value="Genomic_DNA"/>
</dbReference>
<dbReference type="HOGENOM" id="CLU_1212940_0_0_4"/>
<dbReference type="OrthoDB" id="8687946at2"/>
<dbReference type="STRING" id="391038.Bphy_1918"/>
<accession>B2JD41</accession>
<reference evidence="2" key="1">
    <citation type="journal article" date="2014" name="Stand. Genomic Sci.">
        <title>Complete genome sequence of Burkholderia phymatum STM815(T), a broad host range and efficient nitrogen-fixing symbiont of Mimosa species.</title>
        <authorList>
            <person name="Moulin L."/>
            <person name="Klonowska A."/>
            <person name="Caroline B."/>
            <person name="Booth K."/>
            <person name="Vriezen J.A."/>
            <person name="Melkonian R."/>
            <person name="James E.K."/>
            <person name="Young J.P."/>
            <person name="Bena G."/>
            <person name="Hauser L."/>
            <person name="Land M."/>
            <person name="Kyrpides N."/>
            <person name="Bruce D."/>
            <person name="Chain P."/>
            <person name="Copeland A."/>
            <person name="Pitluck S."/>
            <person name="Woyke T."/>
            <person name="Lizotte-Waniewski M."/>
            <person name="Bristow J."/>
            <person name="Riley M."/>
        </authorList>
    </citation>
    <scope>NUCLEOTIDE SEQUENCE [LARGE SCALE GENOMIC DNA]</scope>
    <source>
        <strain evidence="2">DSM 17167 / CIP 108236 / LMG 21445 / STM815</strain>
    </source>
</reference>
<protein>
    <submittedName>
        <fullName evidence="1">Uncharacterized protein</fullName>
    </submittedName>
</protein>
<sequence length="228" mass="24654">MTEYPMLDDKLATLRNAIEDGVKADSAQCLSLMELVDAIGEQFKRELAEFEMSPEFTDSARAALVWVLYHHQGGSSPVGQPIRFALGMGAHDPLKPAQIGEALKLAEKCHFPAARDIPAAPSAPAVDGASAADFDSAQAVWNDWLKLRGTDVDFKSHNAATELVRYAMNRTALSAEAAAGEPVAYVPIHPKNGPLWANTVPTLDSDRPKHYETRALYFTAPPAAKKGE</sequence>
<organism evidence="1 2">
    <name type="scientific">Paraburkholderia phymatum (strain DSM 17167 / CIP 108236 / LMG 21445 / STM815)</name>
    <name type="common">Burkholderia phymatum</name>
    <dbReference type="NCBI Taxonomy" id="391038"/>
    <lineage>
        <taxon>Bacteria</taxon>
        <taxon>Pseudomonadati</taxon>
        <taxon>Pseudomonadota</taxon>
        <taxon>Betaproteobacteria</taxon>
        <taxon>Burkholderiales</taxon>
        <taxon>Burkholderiaceae</taxon>
        <taxon>Paraburkholderia</taxon>
    </lineage>
</organism>
<name>B2JD41_PARP8</name>
<dbReference type="KEGG" id="bph:Bphy_1918"/>
<dbReference type="RefSeq" id="WP_012401307.1">
    <property type="nucleotide sequence ID" value="NC_010622.1"/>
</dbReference>
<proteinExistence type="predicted"/>
<dbReference type="Proteomes" id="UP000001192">
    <property type="component" value="Chromosome 1"/>
</dbReference>
<keyword evidence="2" id="KW-1185">Reference proteome</keyword>
<dbReference type="AlphaFoldDB" id="B2JD41"/>